<proteinExistence type="predicted"/>
<feature type="region of interest" description="Disordered" evidence="1">
    <location>
        <begin position="1"/>
        <end position="22"/>
    </location>
</feature>
<feature type="compositionally biased region" description="Polar residues" evidence="1">
    <location>
        <begin position="59"/>
        <end position="82"/>
    </location>
</feature>
<evidence type="ECO:0000256" key="1">
    <source>
        <dbReference type="SAM" id="MobiDB-lite"/>
    </source>
</evidence>
<dbReference type="AlphaFoldDB" id="A0A6J4TIM4"/>
<accession>A0A6J4TIM4</accession>
<gene>
    <name evidence="2" type="ORF">AVDCRST_MAG73-375</name>
</gene>
<reference evidence="2" key="1">
    <citation type="submission" date="2020-02" db="EMBL/GenBank/DDBJ databases">
        <authorList>
            <person name="Meier V. D."/>
        </authorList>
    </citation>
    <scope>NUCLEOTIDE SEQUENCE</scope>
    <source>
        <strain evidence="2">AVDCRST_MAG73</strain>
    </source>
</reference>
<dbReference type="EMBL" id="CADCWE010000022">
    <property type="protein sequence ID" value="CAA9524361.1"/>
    <property type="molecule type" value="Genomic_DNA"/>
</dbReference>
<sequence>MPAGGATPRLRRVALAPGAPPVPPGVLPYTVTLATDAAGTLGASFVVGRGSASPPRNVGDTTENVSVPTVEQGSPAATTPTR</sequence>
<protein>
    <submittedName>
        <fullName evidence="2">Uncharacterized protein</fullName>
    </submittedName>
</protein>
<organism evidence="2">
    <name type="scientific">uncultured Thermomicrobiales bacterium</name>
    <dbReference type="NCBI Taxonomy" id="1645740"/>
    <lineage>
        <taxon>Bacteria</taxon>
        <taxon>Pseudomonadati</taxon>
        <taxon>Thermomicrobiota</taxon>
        <taxon>Thermomicrobia</taxon>
        <taxon>Thermomicrobiales</taxon>
        <taxon>environmental samples</taxon>
    </lineage>
</organism>
<evidence type="ECO:0000313" key="2">
    <source>
        <dbReference type="EMBL" id="CAA9524361.1"/>
    </source>
</evidence>
<feature type="region of interest" description="Disordered" evidence="1">
    <location>
        <begin position="48"/>
        <end position="82"/>
    </location>
</feature>
<name>A0A6J4TIM4_9BACT</name>